<sequence>MVENFLEVFMDDFFVFENDFEDCLQNLETVLCSTEETSLVLNWEKCHFMVREGIVLEHSVSQREIVVDRAKIEAFKQLKKRLVAAPFMVAPEWTLSFEFMCDTNDYVVGAVLGQKINKGKFVLFDENHINAQFGIEEARDEHFKFSENITSKGLAKVLEDLCVGGT</sequence>
<dbReference type="PANTHER" id="PTHR24559:SF429">
    <property type="entry name" value="RNA-DIRECTED DNA POLYMERASE HOMOLOG"/>
    <property type="match status" value="1"/>
</dbReference>
<keyword evidence="2" id="KW-1185">Reference proteome</keyword>
<reference evidence="3" key="2">
    <citation type="submission" date="2025-08" db="UniProtKB">
        <authorList>
            <consortium name="RefSeq"/>
        </authorList>
    </citation>
    <scope>IDENTIFICATION</scope>
</reference>
<dbReference type="InterPro" id="IPR053134">
    <property type="entry name" value="RNA-dir_DNA_polymerase"/>
</dbReference>
<dbReference type="KEGG" id="ghi:107892688"/>
<name>A0A1U8I4U7_GOSHI</name>
<dbReference type="PANTHER" id="PTHR24559">
    <property type="entry name" value="TRANSPOSON TY3-I GAG-POL POLYPROTEIN"/>
    <property type="match status" value="1"/>
</dbReference>
<dbReference type="AlphaFoldDB" id="A0A1U8I4U7"/>
<protein>
    <recommendedName>
        <fullName evidence="1">Reverse transcriptase/retrotransposon-derived protein RNase H-like domain-containing protein</fullName>
    </recommendedName>
</protein>
<feature type="domain" description="Reverse transcriptase/retrotransposon-derived protein RNase H-like" evidence="1">
    <location>
        <begin position="71"/>
        <end position="123"/>
    </location>
</feature>
<dbReference type="InterPro" id="IPR041577">
    <property type="entry name" value="RT_RNaseH_2"/>
</dbReference>
<dbReference type="STRING" id="3635.A0A1U8I4U7"/>
<evidence type="ECO:0000259" key="1">
    <source>
        <dbReference type="Pfam" id="PF17919"/>
    </source>
</evidence>
<dbReference type="InterPro" id="IPR043128">
    <property type="entry name" value="Rev_trsase/Diguanyl_cyclase"/>
</dbReference>
<dbReference type="GeneID" id="107892688"/>
<dbReference type="Proteomes" id="UP000818029">
    <property type="component" value="Chromosome D09"/>
</dbReference>
<dbReference type="SUPFAM" id="SSF56672">
    <property type="entry name" value="DNA/RNA polymerases"/>
    <property type="match status" value="1"/>
</dbReference>
<gene>
    <name evidence="3" type="primary">LOC107892688</name>
</gene>
<evidence type="ECO:0000313" key="2">
    <source>
        <dbReference type="Proteomes" id="UP000818029"/>
    </source>
</evidence>
<evidence type="ECO:0000313" key="3">
    <source>
        <dbReference type="RefSeq" id="XP_016673236.1"/>
    </source>
</evidence>
<accession>A0A1U8I4U7</accession>
<reference evidence="2" key="1">
    <citation type="journal article" date="2020" name="Nat. Genet.">
        <title>Genomic diversifications of five Gossypium allopolyploid species and their impact on cotton improvement.</title>
        <authorList>
            <person name="Chen Z.J."/>
            <person name="Sreedasyam A."/>
            <person name="Ando A."/>
            <person name="Song Q."/>
            <person name="De Santiago L.M."/>
            <person name="Hulse-Kemp A.M."/>
            <person name="Ding M."/>
            <person name="Ye W."/>
            <person name="Kirkbride R.C."/>
            <person name="Jenkins J."/>
            <person name="Plott C."/>
            <person name="Lovell J."/>
            <person name="Lin Y.M."/>
            <person name="Vaughn R."/>
            <person name="Liu B."/>
            <person name="Simpson S."/>
            <person name="Scheffler B.E."/>
            <person name="Wen L."/>
            <person name="Saski C.A."/>
            <person name="Grover C.E."/>
            <person name="Hu G."/>
            <person name="Conover J.L."/>
            <person name="Carlson J.W."/>
            <person name="Shu S."/>
            <person name="Boston L.B."/>
            <person name="Williams M."/>
            <person name="Peterson D.G."/>
            <person name="McGee K."/>
            <person name="Jones D.C."/>
            <person name="Wendel J.F."/>
            <person name="Stelly D.M."/>
            <person name="Grimwood J."/>
            <person name="Schmutz J."/>
        </authorList>
    </citation>
    <scope>NUCLEOTIDE SEQUENCE [LARGE SCALE GENOMIC DNA]</scope>
    <source>
        <strain evidence="2">cv. TM-1</strain>
    </source>
</reference>
<organism evidence="2 3">
    <name type="scientific">Gossypium hirsutum</name>
    <name type="common">Upland cotton</name>
    <name type="synonym">Gossypium mexicanum</name>
    <dbReference type="NCBI Taxonomy" id="3635"/>
    <lineage>
        <taxon>Eukaryota</taxon>
        <taxon>Viridiplantae</taxon>
        <taxon>Streptophyta</taxon>
        <taxon>Embryophyta</taxon>
        <taxon>Tracheophyta</taxon>
        <taxon>Spermatophyta</taxon>
        <taxon>Magnoliopsida</taxon>
        <taxon>eudicotyledons</taxon>
        <taxon>Gunneridae</taxon>
        <taxon>Pentapetalae</taxon>
        <taxon>rosids</taxon>
        <taxon>malvids</taxon>
        <taxon>Malvales</taxon>
        <taxon>Malvaceae</taxon>
        <taxon>Malvoideae</taxon>
        <taxon>Gossypium</taxon>
    </lineage>
</organism>
<dbReference type="InterPro" id="IPR043502">
    <property type="entry name" value="DNA/RNA_pol_sf"/>
</dbReference>
<dbReference type="Pfam" id="PF17919">
    <property type="entry name" value="RT_RNaseH_2"/>
    <property type="match status" value="1"/>
</dbReference>
<dbReference type="PaxDb" id="3635-A0A1U8I4U7"/>
<dbReference type="Gene3D" id="3.30.70.270">
    <property type="match status" value="1"/>
</dbReference>
<dbReference type="RefSeq" id="XP_016673236.1">
    <property type="nucleotide sequence ID" value="XM_016817747.1"/>
</dbReference>
<proteinExistence type="predicted"/>